<accession>A0A2L2XCI5</accession>
<dbReference type="Proteomes" id="UP000239549">
    <property type="component" value="Unassembled WGS sequence"/>
</dbReference>
<feature type="transmembrane region" description="Helical" evidence="1">
    <location>
        <begin position="5"/>
        <end position="21"/>
    </location>
</feature>
<keyword evidence="1" id="KW-0472">Membrane</keyword>
<organism evidence="2 3">
    <name type="scientific">Desulfocucumis palustris</name>
    <dbReference type="NCBI Taxonomy" id="1898651"/>
    <lineage>
        <taxon>Bacteria</taxon>
        <taxon>Bacillati</taxon>
        <taxon>Bacillota</taxon>
        <taxon>Clostridia</taxon>
        <taxon>Eubacteriales</taxon>
        <taxon>Desulfocucumaceae</taxon>
        <taxon>Desulfocucumis</taxon>
    </lineage>
</organism>
<evidence type="ECO:0000313" key="2">
    <source>
        <dbReference type="EMBL" id="GBF33413.1"/>
    </source>
</evidence>
<keyword evidence="1" id="KW-1133">Transmembrane helix</keyword>
<protein>
    <submittedName>
        <fullName evidence="2">Uncharacterized protein</fullName>
    </submittedName>
</protein>
<evidence type="ECO:0000313" key="3">
    <source>
        <dbReference type="Proteomes" id="UP000239549"/>
    </source>
</evidence>
<evidence type="ECO:0000256" key="1">
    <source>
        <dbReference type="SAM" id="Phobius"/>
    </source>
</evidence>
<keyword evidence="1" id="KW-0812">Transmembrane</keyword>
<comment type="caution">
    <text evidence="2">The sequence shown here is derived from an EMBL/GenBank/DDBJ whole genome shotgun (WGS) entry which is preliminary data.</text>
</comment>
<keyword evidence="3" id="KW-1185">Reference proteome</keyword>
<gene>
    <name evidence="2" type="ORF">DCCM_2514</name>
</gene>
<dbReference type="EMBL" id="BFAV01000100">
    <property type="protein sequence ID" value="GBF33413.1"/>
    <property type="molecule type" value="Genomic_DNA"/>
</dbReference>
<feature type="transmembrane region" description="Helical" evidence="1">
    <location>
        <begin position="91"/>
        <end position="111"/>
    </location>
</feature>
<reference evidence="3" key="1">
    <citation type="submission" date="2018-02" db="EMBL/GenBank/DDBJ databases">
        <title>Genome sequence of Desulfocucumis palustris strain NAW-5.</title>
        <authorList>
            <person name="Watanabe M."/>
            <person name="Kojima H."/>
            <person name="Fukui M."/>
        </authorList>
    </citation>
    <scope>NUCLEOTIDE SEQUENCE [LARGE SCALE GENOMIC DNA]</scope>
    <source>
        <strain evidence="3">NAW-5</strain>
    </source>
</reference>
<feature type="transmembrane region" description="Helical" evidence="1">
    <location>
        <begin position="27"/>
        <end position="43"/>
    </location>
</feature>
<sequence>MRWGIVLVVGIVLAVIIYTIRNLPVTFGLHTVVAILLIAIFIIRSTKTPSSTSFLAVFFSFAVLFLLETLMNKVFIIILNIKISKLISDDTLWTLTGLPQSILLIVIALLISRYREPLEGMWKI</sequence>
<dbReference type="AlphaFoldDB" id="A0A2L2XCI5"/>
<name>A0A2L2XCI5_9FIRM</name>
<proteinExistence type="predicted"/>
<feature type="transmembrane region" description="Helical" evidence="1">
    <location>
        <begin position="55"/>
        <end position="79"/>
    </location>
</feature>